<dbReference type="GO" id="GO:0005509">
    <property type="term" value="F:calcium ion binding"/>
    <property type="evidence" value="ECO:0007669"/>
    <property type="project" value="InterPro"/>
</dbReference>
<evidence type="ECO:0000313" key="2">
    <source>
        <dbReference type="EMBL" id="TSK14519.1"/>
    </source>
</evidence>
<dbReference type="Gene3D" id="1.10.238.10">
    <property type="entry name" value="EF-hand"/>
    <property type="match status" value="2"/>
</dbReference>
<accession>A0A556TIE2</accession>
<dbReference type="InterPro" id="IPR050230">
    <property type="entry name" value="CALM/Myosin/TropC-like"/>
</dbReference>
<dbReference type="SUPFAM" id="SSF47473">
    <property type="entry name" value="EF-hand"/>
    <property type="match status" value="1"/>
</dbReference>
<reference evidence="2 3" key="1">
    <citation type="journal article" date="2019" name="Genome Biol. Evol.">
        <title>Whole-Genome Sequencing of the Giant Devil Catfish, Bagarius yarrelli.</title>
        <authorList>
            <person name="Jiang W."/>
            <person name="Lv Y."/>
            <person name="Cheng L."/>
            <person name="Yang K."/>
            <person name="Chao B."/>
            <person name="Wang X."/>
            <person name="Li Y."/>
            <person name="Pan X."/>
            <person name="You X."/>
            <person name="Zhang Y."/>
            <person name="Yang J."/>
            <person name="Li J."/>
            <person name="Zhang X."/>
            <person name="Liu S."/>
            <person name="Sun C."/>
            <person name="Yang J."/>
            <person name="Shi Q."/>
        </authorList>
    </citation>
    <scope>NUCLEOTIDE SEQUENCE [LARGE SCALE GENOMIC DNA]</scope>
    <source>
        <strain evidence="2">JWS20170419001</strain>
        <tissue evidence="2">Muscle</tissue>
    </source>
</reference>
<dbReference type="GO" id="GO:0016460">
    <property type="term" value="C:myosin II complex"/>
    <property type="evidence" value="ECO:0007669"/>
    <property type="project" value="TreeGrafter"/>
</dbReference>
<dbReference type="OrthoDB" id="5959761at2759"/>
<dbReference type="PROSITE" id="PS50222">
    <property type="entry name" value="EF_HAND_2"/>
    <property type="match status" value="1"/>
</dbReference>
<evidence type="ECO:0000259" key="1">
    <source>
        <dbReference type="PROSITE" id="PS50222"/>
    </source>
</evidence>
<dbReference type="AlphaFoldDB" id="A0A556TIE2"/>
<name>A0A556TIE2_BAGYA</name>
<protein>
    <submittedName>
        <fullName evidence="2">Myosin light chain 4</fullName>
    </submittedName>
</protein>
<feature type="domain" description="EF-hand" evidence="1">
    <location>
        <begin position="91"/>
        <end position="126"/>
    </location>
</feature>
<organism evidence="2 3">
    <name type="scientific">Bagarius yarrelli</name>
    <name type="common">Goonch</name>
    <name type="synonym">Bagrus yarrelli</name>
    <dbReference type="NCBI Taxonomy" id="175774"/>
    <lineage>
        <taxon>Eukaryota</taxon>
        <taxon>Metazoa</taxon>
        <taxon>Chordata</taxon>
        <taxon>Craniata</taxon>
        <taxon>Vertebrata</taxon>
        <taxon>Euteleostomi</taxon>
        <taxon>Actinopterygii</taxon>
        <taxon>Neopterygii</taxon>
        <taxon>Teleostei</taxon>
        <taxon>Ostariophysi</taxon>
        <taxon>Siluriformes</taxon>
        <taxon>Sisoridae</taxon>
        <taxon>Sisorinae</taxon>
        <taxon>Bagarius</taxon>
    </lineage>
</organism>
<comment type="caution">
    <text evidence="2">The sequence shown here is derived from an EMBL/GenBank/DDBJ whole genome shotgun (WGS) entry which is preliminary data.</text>
</comment>
<dbReference type="EMBL" id="VCAZ01000002">
    <property type="protein sequence ID" value="TSK14519.1"/>
    <property type="molecule type" value="Genomic_DNA"/>
</dbReference>
<evidence type="ECO:0000313" key="3">
    <source>
        <dbReference type="Proteomes" id="UP000319801"/>
    </source>
</evidence>
<dbReference type="FunFam" id="1.10.238.10:FF:000001">
    <property type="entry name" value="Calmodulin 1"/>
    <property type="match status" value="1"/>
</dbReference>
<proteinExistence type="predicted"/>
<dbReference type="InterPro" id="IPR011992">
    <property type="entry name" value="EF-hand-dom_pair"/>
</dbReference>
<dbReference type="Proteomes" id="UP000319801">
    <property type="component" value="Unassembled WGS sequence"/>
</dbReference>
<dbReference type="CDD" id="cd00051">
    <property type="entry name" value="EFh"/>
    <property type="match status" value="1"/>
</dbReference>
<dbReference type="PANTHER" id="PTHR23048:SF49">
    <property type="entry name" value="FI08416P-RELATED"/>
    <property type="match status" value="1"/>
</dbReference>
<dbReference type="InterPro" id="IPR002048">
    <property type="entry name" value="EF_hand_dom"/>
</dbReference>
<sequence>MVVLQAYQTDLLKDLDEDIRETFSMFIRTAKGEILLGQCGDVIRALGLNPTNADILKVLGTSNPDDLQSKLIDFETFLPIYKQISSSLKQGKYEDFVEALRALDKEGNGTVMCAELRQILQTLGEKLTAGEVDRIFAEQEELDGFISYEAFVKHIMSE</sequence>
<keyword evidence="3" id="KW-1185">Reference proteome</keyword>
<dbReference type="PANTHER" id="PTHR23048">
    <property type="entry name" value="MYOSIN LIGHT CHAIN 1, 3"/>
    <property type="match status" value="1"/>
</dbReference>
<gene>
    <name evidence="2" type="ORF">Baya_0502</name>
</gene>